<proteinExistence type="predicted"/>
<feature type="region of interest" description="Disordered" evidence="1">
    <location>
        <begin position="13"/>
        <end position="36"/>
    </location>
</feature>
<accession>A0A0F9M4Y2</accession>
<name>A0A0F9M4Y2_9ZZZZ</name>
<dbReference type="EMBL" id="LAZR01006143">
    <property type="protein sequence ID" value="KKM94406.1"/>
    <property type="molecule type" value="Genomic_DNA"/>
</dbReference>
<protein>
    <submittedName>
        <fullName evidence="2">Uncharacterized protein</fullName>
    </submittedName>
</protein>
<gene>
    <name evidence="2" type="ORF">LCGC14_1198620</name>
</gene>
<sequence>MNSIDITSNILLSNGTGNIDRSKKNESSTGSTDAADATLRAEYASTIRKALESEQSDAQAVQQAREALIAAQLDTYENIEQSAENILKFGI</sequence>
<evidence type="ECO:0000313" key="2">
    <source>
        <dbReference type="EMBL" id="KKM94406.1"/>
    </source>
</evidence>
<evidence type="ECO:0000256" key="1">
    <source>
        <dbReference type="SAM" id="MobiDB-lite"/>
    </source>
</evidence>
<dbReference type="AlphaFoldDB" id="A0A0F9M4Y2"/>
<reference evidence="2" key="1">
    <citation type="journal article" date="2015" name="Nature">
        <title>Complex archaea that bridge the gap between prokaryotes and eukaryotes.</title>
        <authorList>
            <person name="Spang A."/>
            <person name="Saw J.H."/>
            <person name="Jorgensen S.L."/>
            <person name="Zaremba-Niedzwiedzka K."/>
            <person name="Martijn J."/>
            <person name="Lind A.E."/>
            <person name="van Eijk R."/>
            <person name="Schleper C."/>
            <person name="Guy L."/>
            <person name="Ettema T.J."/>
        </authorList>
    </citation>
    <scope>NUCLEOTIDE SEQUENCE</scope>
</reference>
<comment type="caution">
    <text evidence="2">The sequence shown here is derived from an EMBL/GenBank/DDBJ whole genome shotgun (WGS) entry which is preliminary data.</text>
</comment>
<organism evidence="2">
    <name type="scientific">marine sediment metagenome</name>
    <dbReference type="NCBI Taxonomy" id="412755"/>
    <lineage>
        <taxon>unclassified sequences</taxon>
        <taxon>metagenomes</taxon>
        <taxon>ecological metagenomes</taxon>
    </lineage>
</organism>